<dbReference type="PROSITE" id="PS51257">
    <property type="entry name" value="PROKAR_LIPOPROTEIN"/>
    <property type="match status" value="1"/>
</dbReference>
<evidence type="ECO:0000256" key="3">
    <source>
        <dbReference type="ARBA" id="ARBA00022729"/>
    </source>
</evidence>
<dbReference type="InterPro" id="IPR011990">
    <property type="entry name" value="TPR-like_helical_dom_sf"/>
</dbReference>
<reference evidence="9 10" key="1">
    <citation type="submission" date="2016-11" db="EMBL/GenBank/DDBJ databases">
        <title>Whole genomes of Flavobacteriaceae.</title>
        <authorList>
            <person name="Stine C."/>
            <person name="Li C."/>
            <person name="Tadesse D."/>
        </authorList>
    </citation>
    <scope>NUCLEOTIDE SEQUENCE [LARGE SCALE GENOMIC DNA]</scope>
    <source>
        <strain evidence="9 10">DSM 24704</strain>
    </source>
</reference>
<accession>A0A227P583</accession>
<dbReference type="Pfam" id="PF14322">
    <property type="entry name" value="SusD-like_3"/>
    <property type="match status" value="1"/>
</dbReference>
<evidence type="ECO:0000313" key="10">
    <source>
        <dbReference type="Proteomes" id="UP000214684"/>
    </source>
</evidence>
<organism evidence="9 10">
    <name type="scientific">Flavobacterium araucananum</name>
    <dbReference type="NCBI Taxonomy" id="946678"/>
    <lineage>
        <taxon>Bacteria</taxon>
        <taxon>Pseudomonadati</taxon>
        <taxon>Bacteroidota</taxon>
        <taxon>Flavobacteriia</taxon>
        <taxon>Flavobacteriales</taxon>
        <taxon>Flavobacteriaceae</taxon>
        <taxon>Flavobacterium</taxon>
    </lineage>
</organism>
<feature type="signal peptide" evidence="6">
    <location>
        <begin position="1"/>
        <end position="28"/>
    </location>
</feature>
<comment type="similarity">
    <text evidence="2">Belongs to the SusD family.</text>
</comment>
<comment type="subcellular location">
    <subcellularLocation>
        <location evidence="1">Cell outer membrane</location>
    </subcellularLocation>
</comment>
<evidence type="ECO:0000259" key="7">
    <source>
        <dbReference type="Pfam" id="PF07980"/>
    </source>
</evidence>
<feature type="domain" description="SusD-like N-terminal" evidence="8">
    <location>
        <begin position="48"/>
        <end position="231"/>
    </location>
</feature>
<dbReference type="GO" id="GO:0009279">
    <property type="term" value="C:cell outer membrane"/>
    <property type="evidence" value="ECO:0007669"/>
    <property type="project" value="UniProtKB-SubCell"/>
</dbReference>
<keyword evidence="10" id="KW-1185">Reference proteome</keyword>
<dbReference type="InterPro" id="IPR033985">
    <property type="entry name" value="SusD-like_N"/>
</dbReference>
<gene>
    <name evidence="9" type="ORF">B0A64_13705</name>
</gene>
<feature type="domain" description="RagB/SusD" evidence="7">
    <location>
        <begin position="327"/>
        <end position="472"/>
    </location>
</feature>
<dbReference type="CDD" id="cd08977">
    <property type="entry name" value="SusD"/>
    <property type="match status" value="1"/>
</dbReference>
<dbReference type="AlphaFoldDB" id="A0A227P583"/>
<proteinExistence type="inferred from homology"/>
<dbReference type="OrthoDB" id="5694214at2"/>
<keyword evidence="5" id="KW-0998">Cell outer membrane</keyword>
<protein>
    <recommendedName>
        <fullName evidence="11">RagB/SusD family nutrient uptake outer membrane protein</fullName>
    </recommendedName>
</protein>
<dbReference type="Pfam" id="PF07980">
    <property type="entry name" value="SusD_RagB"/>
    <property type="match status" value="1"/>
</dbReference>
<dbReference type="InterPro" id="IPR012944">
    <property type="entry name" value="SusD_RagB_dom"/>
</dbReference>
<dbReference type="EMBL" id="MUGS01000027">
    <property type="protein sequence ID" value="OXG05081.1"/>
    <property type="molecule type" value="Genomic_DNA"/>
</dbReference>
<evidence type="ECO:0000256" key="6">
    <source>
        <dbReference type="SAM" id="SignalP"/>
    </source>
</evidence>
<dbReference type="Gene3D" id="1.25.40.390">
    <property type="match status" value="1"/>
</dbReference>
<evidence type="ECO:0000256" key="1">
    <source>
        <dbReference type="ARBA" id="ARBA00004442"/>
    </source>
</evidence>
<evidence type="ECO:0008006" key="11">
    <source>
        <dbReference type="Google" id="ProtNLM"/>
    </source>
</evidence>
<evidence type="ECO:0000259" key="8">
    <source>
        <dbReference type="Pfam" id="PF14322"/>
    </source>
</evidence>
<evidence type="ECO:0000256" key="4">
    <source>
        <dbReference type="ARBA" id="ARBA00023136"/>
    </source>
</evidence>
<name>A0A227P583_9FLAO</name>
<dbReference type="SUPFAM" id="SSF48452">
    <property type="entry name" value="TPR-like"/>
    <property type="match status" value="1"/>
</dbReference>
<sequence>MRNYNFISYKNICIVSLLLMTALLFVSCDDLVEIDPPKTEVLDTDVFKTDASANSALVGMYSSMVTDANILNIGFGASLSADETDPVNANDFMYVNFGTNDLTSADFGASNYWDRLYKVIYQANSIIDNSTKSTGMSAAGKSSLIAEAKFTRALNYFYLVNMFGPVPLAVSSDVKVTMALARASTADVYTQIISDLTDAEANLPSDYSSYEGKRDRPVKSAASALLAKVYLYTGDYVNAEKKAAEVITNSGLYELLPKEQIDNVFLKDSRENIFGLNTETETGHFLTYEDYYYLYGSLYNSSGPVYVLTSSLAGAFEAGDLRKTAWTGTFNFDGTDYYYSSKYKSADGTSSALEYSIVLRLSELYLIRAEARAMQNNSAGARDDLNAIRNRAGLADNESASQSDLLDAIIQEKRIELFLEYGNRWFDLKRTKRVDAVIGALKPGSWQSTDALYPIPLDQIKRAPQLTQNDGY</sequence>
<comment type="caution">
    <text evidence="9">The sequence shown here is derived from an EMBL/GenBank/DDBJ whole genome shotgun (WGS) entry which is preliminary data.</text>
</comment>
<evidence type="ECO:0000256" key="5">
    <source>
        <dbReference type="ARBA" id="ARBA00023237"/>
    </source>
</evidence>
<dbReference type="RefSeq" id="WP_089480089.1">
    <property type="nucleotide sequence ID" value="NZ_QGGJ01000009.1"/>
</dbReference>
<evidence type="ECO:0000313" key="9">
    <source>
        <dbReference type="EMBL" id="OXG05081.1"/>
    </source>
</evidence>
<evidence type="ECO:0000256" key="2">
    <source>
        <dbReference type="ARBA" id="ARBA00006275"/>
    </source>
</evidence>
<keyword evidence="3 6" id="KW-0732">Signal</keyword>
<keyword evidence="4" id="KW-0472">Membrane</keyword>
<dbReference type="Proteomes" id="UP000214684">
    <property type="component" value="Unassembled WGS sequence"/>
</dbReference>
<feature type="chain" id="PRO_5030039262" description="RagB/SusD family nutrient uptake outer membrane protein" evidence="6">
    <location>
        <begin position="29"/>
        <end position="472"/>
    </location>
</feature>